<evidence type="ECO:0000313" key="2">
    <source>
        <dbReference type="Proteomes" id="UP001215712"/>
    </source>
</evidence>
<dbReference type="PANTHER" id="PTHR47784:SF5">
    <property type="entry name" value="STEROL UPTAKE CONTROL PROTEIN 2"/>
    <property type="match status" value="1"/>
</dbReference>
<dbReference type="Pfam" id="PF11951">
    <property type="entry name" value="Fungal_trans_2"/>
    <property type="match status" value="1"/>
</dbReference>
<evidence type="ECO:0000313" key="1">
    <source>
        <dbReference type="EMBL" id="KAJ5727856.1"/>
    </source>
</evidence>
<sequence>MNEGQLNHGLASASASVGLDGIAESASPSTTASMPSQGPLISNLPVFDMEIFHHYMISTCFTLSRTPIVQAIWRDEVPRVGFTMPAVLHATLAVSALHLASTDPSKRERCIAQAHMHHEIAVRTVTPNLPSLATDNGAGIFLFSSLTCIFACASAGSENNFLVLFEHGRLANWILLFRGTKTVLDFSSDDFSKGKLGPMFIIGSRSAAAQDSNAMEQGQMYTWELKQLICRDFSHDPRLRHVYEEALDKLSRTLGIVLKPGEGPRLQTADIFPWLLEVSDEYLDLLVQEAPVALIIFGYFCVALHQIEWMWWMEGLCGRLMSQLHSVVDEKYRYWLRWPQEQIGWSPESTNST</sequence>
<reference evidence="1" key="2">
    <citation type="submission" date="2023-01" db="EMBL/GenBank/DDBJ databases">
        <authorList>
            <person name="Petersen C."/>
        </authorList>
    </citation>
    <scope>NUCLEOTIDE SEQUENCE</scope>
    <source>
        <strain evidence="1">IBT 17514</strain>
    </source>
</reference>
<reference evidence="1" key="1">
    <citation type="journal article" date="2023" name="IMA Fungus">
        <title>Comparative genomic study of the Penicillium genus elucidates a diverse pangenome and 15 lateral gene transfer events.</title>
        <authorList>
            <person name="Petersen C."/>
            <person name="Sorensen T."/>
            <person name="Nielsen M.R."/>
            <person name="Sondergaard T.E."/>
            <person name="Sorensen J.L."/>
            <person name="Fitzpatrick D.A."/>
            <person name="Frisvad J.C."/>
            <person name="Nielsen K.L."/>
        </authorList>
    </citation>
    <scope>NUCLEOTIDE SEQUENCE</scope>
    <source>
        <strain evidence="1">IBT 17514</strain>
    </source>
</reference>
<dbReference type="Proteomes" id="UP001215712">
    <property type="component" value="Unassembled WGS sequence"/>
</dbReference>
<keyword evidence="2" id="KW-1185">Reference proteome</keyword>
<dbReference type="GO" id="GO:0001228">
    <property type="term" value="F:DNA-binding transcription activator activity, RNA polymerase II-specific"/>
    <property type="evidence" value="ECO:0007669"/>
    <property type="project" value="TreeGrafter"/>
</dbReference>
<dbReference type="EMBL" id="JAQJAN010000006">
    <property type="protein sequence ID" value="KAJ5727856.1"/>
    <property type="molecule type" value="Genomic_DNA"/>
</dbReference>
<protein>
    <submittedName>
        <fullName evidence="1">C6 transcription factor</fullName>
    </submittedName>
</protein>
<gene>
    <name evidence="1" type="ORF">N7493_005676</name>
</gene>
<name>A0AAD6MWT4_9EURO</name>
<dbReference type="AlphaFoldDB" id="A0AAD6MWT4"/>
<organism evidence="1 2">
    <name type="scientific">Penicillium malachiteum</name>
    <dbReference type="NCBI Taxonomy" id="1324776"/>
    <lineage>
        <taxon>Eukaryota</taxon>
        <taxon>Fungi</taxon>
        <taxon>Dikarya</taxon>
        <taxon>Ascomycota</taxon>
        <taxon>Pezizomycotina</taxon>
        <taxon>Eurotiomycetes</taxon>
        <taxon>Eurotiomycetidae</taxon>
        <taxon>Eurotiales</taxon>
        <taxon>Aspergillaceae</taxon>
        <taxon>Penicillium</taxon>
    </lineage>
</organism>
<dbReference type="PANTHER" id="PTHR47784">
    <property type="entry name" value="STEROL UPTAKE CONTROL PROTEIN 2"/>
    <property type="match status" value="1"/>
</dbReference>
<comment type="caution">
    <text evidence="1">The sequence shown here is derived from an EMBL/GenBank/DDBJ whole genome shotgun (WGS) entry which is preliminary data.</text>
</comment>
<dbReference type="InterPro" id="IPR053157">
    <property type="entry name" value="Sterol_Uptake_Regulator"/>
</dbReference>
<proteinExistence type="predicted"/>
<accession>A0AAD6MWT4</accession>
<dbReference type="InterPro" id="IPR021858">
    <property type="entry name" value="Fun_TF"/>
</dbReference>